<gene>
    <name evidence="2" type="ORF">A2122_01340</name>
</gene>
<name>A0A1G2C4R6_9BACT</name>
<keyword evidence="1" id="KW-0812">Transmembrane</keyword>
<keyword evidence="1" id="KW-1133">Transmembrane helix</keyword>
<evidence type="ECO:0000313" key="3">
    <source>
        <dbReference type="Proteomes" id="UP000176648"/>
    </source>
</evidence>
<feature type="transmembrane region" description="Helical" evidence="1">
    <location>
        <begin position="27"/>
        <end position="46"/>
    </location>
</feature>
<dbReference type="Proteomes" id="UP000176648">
    <property type="component" value="Unassembled WGS sequence"/>
</dbReference>
<sequence length="87" mass="10073">MQEGVSSTASVVLFLEKLVVDPLVRPVLWGVFLFGLFLWGVMTWILLYHWKSYSFDQQKIRGPKRLYLYVSAVLILLMFASLISFSL</sequence>
<keyword evidence="1" id="KW-0472">Membrane</keyword>
<dbReference type="EMBL" id="MHKU01000034">
    <property type="protein sequence ID" value="OGY96368.1"/>
    <property type="molecule type" value="Genomic_DNA"/>
</dbReference>
<evidence type="ECO:0000313" key="2">
    <source>
        <dbReference type="EMBL" id="OGY96368.1"/>
    </source>
</evidence>
<reference evidence="2 3" key="1">
    <citation type="journal article" date="2016" name="Nat. Commun.">
        <title>Thousands of microbial genomes shed light on interconnected biogeochemical processes in an aquifer system.</title>
        <authorList>
            <person name="Anantharaman K."/>
            <person name="Brown C.T."/>
            <person name="Hug L.A."/>
            <person name="Sharon I."/>
            <person name="Castelle C.J."/>
            <person name="Probst A.J."/>
            <person name="Thomas B.C."/>
            <person name="Singh A."/>
            <person name="Wilkins M.J."/>
            <person name="Karaoz U."/>
            <person name="Brodie E.L."/>
            <person name="Williams K.H."/>
            <person name="Hubbard S.S."/>
            <person name="Banfield J.F."/>
        </authorList>
    </citation>
    <scope>NUCLEOTIDE SEQUENCE [LARGE SCALE GENOMIC DNA]</scope>
</reference>
<accession>A0A1G2C4R6</accession>
<feature type="transmembrane region" description="Helical" evidence="1">
    <location>
        <begin position="66"/>
        <end position="85"/>
    </location>
</feature>
<protein>
    <submittedName>
        <fullName evidence="2">Uncharacterized protein</fullName>
    </submittedName>
</protein>
<proteinExistence type="predicted"/>
<dbReference type="AlphaFoldDB" id="A0A1G2C4R6"/>
<comment type="caution">
    <text evidence="2">The sequence shown here is derived from an EMBL/GenBank/DDBJ whole genome shotgun (WGS) entry which is preliminary data.</text>
</comment>
<organism evidence="2 3">
    <name type="scientific">Candidatus Liptonbacteria bacterium GWB1_49_6</name>
    <dbReference type="NCBI Taxonomy" id="1798644"/>
    <lineage>
        <taxon>Bacteria</taxon>
        <taxon>Candidatus Liptoniibacteriota</taxon>
    </lineage>
</organism>
<dbReference type="STRING" id="1798644.A2122_01340"/>
<evidence type="ECO:0000256" key="1">
    <source>
        <dbReference type="SAM" id="Phobius"/>
    </source>
</evidence>